<sequence>MDNPSVVVGKWVEGVVLGDDWSLHTFKIVLLYSWYQWVSAQILSGTSKIVSKQGQDQQTTAAIQKTRTIYAQPFRSADKHDDICKRTLPKKQPNSTTLLCVVDKIYASTASNDTY</sequence>
<reference evidence="1 2" key="2">
    <citation type="submission" date="2016-05" db="EMBL/GenBank/DDBJ databases">
        <title>Lineage-specific infection strategies underlie the spectrum of fungal disease in amphibians.</title>
        <authorList>
            <person name="Cuomo C.A."/>
            <person name="Farrer R.A."/>
            <person name="James T."/>
            <person name="Longcore J."/>
            <person name="Birren B."/>
        </authorList>
    </citation>
    <scope>NUCLEOTIDE SEQUENCE [LARGE SCALE GENOMIC DNA]</scope>
    <source>
        <strain evidence="1 2">JEL423</strain>
    </source>
</reference>
<reference evidence="1 2" key="1">
    <citation type="submission" date="2006-10" db="EMBL/GenBank/DDBJ databases">
        <title>The Genome Sequence of Batrachochytrium dendrobatidis JEL423.</title>
        <authorList>
            <consortium name="The Broad Institute Genome Sequencing Platform"/>
            <person name="Birren B."/>
            <person name="Lander E."/>
            <person name="Galagan J."/>
            <person name="Cuomo C."/>
            <person name="Devon K."/>
            <person name="Jaffe D."/>
            <person name="Butler J."/>
            <person name="Alvarez P."/>
            <person name="Gnerre S."/>
            <person name="Grabherr M."/>
            <person name="Kleber M."/>
            <person name="Mauceli E."/>
            <person name="Brockman W."/>
            <person name="Young S."/>
            <person name="LaButti K."/>
            <person name="Sykes S."/>
            <person name="DeCaprio D."/>
            <person name="Crawford M."/>
            <person name="Koehrsen M."/>
            <person name="Engels R."/>
            <person name="Montgomery P."/>
            <person name="Pearson M."/>
            <person name="Howarth C."/>
            <person name="Larson L."/>
            <person name="White J."/>
            <person name="O'Leary S."/>
            <person name="Kodira C."/>
            <person name="Zeng Q."/>
            <person name="Yandava C."/>
            <person name="Alvarado L."/>
            <person name="Longcore J."/>
            <person name="James T."/>
        </authorList>
    </citation>
    <scope>NUCLEOTIDE SEQUENCE [LARGE SCALE GENOMIC DNA]</scope>
    <source>
        <strain evidence="1 2">JEL423</strain>
    </source>
</reference>
<accession>A0A177WP51</accession>
<dbReference type="Proteomes" id="UP000077115">
    <property type="component" value="Unassembled WGS sequence"/>
</dbReference>
<dbReference type="EMBL" id="DS022306">
    <property type="protein sequence ID" value="OAJ41576.1"/>
    <property type="molecule type" value="Genomic_DNA"/>
</dbReference>
<proteinExistence type="predicted"/>
<dbReference type="AlphaFoldDB" id="A0A177WP51"/>
<protein>
    <submittedName>
        <fullName evidence="1">Uncharacterized protein</fullName>
    </submittedName>
</protein>
<dbReference type="VEuPathDB" id="FungiDB:BDEG_25151"/>
<name>A0A177WP51_BATDL</name>
<evidence type="ECO:0000313" key="2">
    <source>
        <dbReference type="Proteomes" id="UP000077115"/>
    </source>
</evidence>
<organism evidence="1 2">
    <name type="scientific">Batrachochytrium dendrobatidis (strain JEL423)</name>
    <dbReference type="NCBI Taxonomy" id="403673"/>
    <lineage>
        <taxon>Eukaryota</taxon>
        <taxon>Fungi</taxon>
        <taxon>Fungi incertae sedis</taxon>
        <taxon>Chytridiomycota</taxon>
        <taxon>Chytridiomycota incertae sedis</taxon>
        <taxon>Chytridiomycetes</taxon>
        <taxon>Rhizophydiales</taxon>
        <taxon>Rhizophydiales incertae sedis</taxon>
        <taxon>Batrachochytrium</taxon>
    </lineage>
</organism>
<gene>
    <name evidence="1" type="ORF">BDEG_25151</name>
</gene>
<evidence type="ECO:0000313" key="1">
    <source>
        <dbReference type="EMBL" id="OAJ41576.1"/>
    </source>
</evidence>